<evidence type="ECO:0000259" key="1">
    <source>
        <dbReference type="PROSITE" id="PS51186"/>
    </source>
</evidence>
<organism evidence="2 3">
    <name type="scientific">Oceanococcus atlanticus</name>
    <dbReference type="NCBI Taxonomy" id="1317117"/>
    <lineage>
        <taxon>Bacteria</taxon>
        <taxon>Pseudomonadati</taxon>
        <taxon>Pseudomonadota</taxon>
        <taxon>Gammaproteobacteria</taxon>
        <taxon>Chromatiales</taxon>
        <taxon>Oceanococcaceae</taxon>
        <taxon>Oceanococcus</taxon>
    </lineage>
</organism>
<feature type="domain" description="N-acetyltransferase" evidence="1">
    <location>
        <begin position="40"/>
        <end position="183"/>
    </location>
</feature>
<dbReference type="EMBL" id="AQQV01000004">
    <property type="protein sequence ID" value="ORE85559.1"/>
    <property type="molecule type" value="Genomic_DNA"/>
</dbReference>
<dbReference type="Proteomes" id="UP000192342">
    <property type="component" value="Unassembled WGS sequence"/>
</dbReference>
<dbReference type="InterPro" id="IPR051908">
    <property type="entry name" value="Ribosomal_N-acetyltransferase"/>
</dbReference>
<dbReference type="OrthoDB" id="5295305at2"/>
<gene>
    <name evidence="2" type="ORF">ATO7_15093</name>
</gene>
<protein>
    <submittedName>
        <fullName evidence="2">Putative Acyl-CoA N-acyltransferase</fullName>
    </submittedName>
</protein>
<dbReference type="PANTHER" id="PTHR43441:SF2">
    <property type="entry name" value="FAMILY ACETYLTRANSFERASE, PUTATIVE (AFU_ORTHOLOGUE AFUA_7G00850)-RELATED"/>
    <property type="match status" value="1"/>
</dbReference>
<accession>A0A1Y1SAY2</accession>
<sequence length="229" mass="26008">MSSIEPDLAHWIAPDPPSPRVLDGWYARLEPLDPAIHAAALWRVLAEAPDQHWRYLPYGPFKDVADMGAWLDGAAQQSDMLFYVIESKAPFEVLGLAAYLRIVPQHGCLEVGHLSFSPRLQKTRLATEAMYLMMREAFALGYRRYEWKCDALNEASRAAALRLGFEYEGLFRQAAVVKGRNRDTAWYSIIDVQWPAVRCALERWLSADNFDADGHQRRSLAMLRSAPVS</sequence>
<dbReference type="Pfam" id="PF13302">
    <property type="entry name" value="Acetyltransf_3"/>
    <property type="match status" value="1"/>
</dbReference>
<keyword evidence="3" id="KW-1185">Reference proteome</keyword>
<dbReference type="GO" id="GO:0005737">
    <property type="term" value="C:cytoplasm"/>
    <property type="evidence" value="ECO:0007669"/>
    <property type="project" value="TreeGrafter"/>
</dbReference>
<dbReference type="PROSITE" id="PS51186">
    <property type="entry name" value="GNAT"/>
    <property type="match status" value="1"/>
</dbReference>
<keyword evidence="2" id="KW-0012">Acyltransferase</keyword>
<dbReference type="SUPFAM" id="SSF55729">
    <property type="entry name" value="Acyl-CoA N-acyltransferases (Nat)"/>
    <property type="match status" value="1"/>
</dbReference>
<dbReference type="GO" id="GO:1990189">
    <property type="term" value="F:protein N-terminal-serine acetyltransferase activity"/>
    <property type="evidence" value="ECO:0007669"/>
    <property type="project" value="TreeGrafter"/>
</dbReference>
<dbReference type="STRING" id="1317117.ATO7_15093"/>
<evidence type="ECO:0000313" key="2">
    <source>
        <dbReference type="EMBL" id="ORE85559.1"/>
    </source>
</evidence>
<dbReference type="FunFam" id="3.40.630.30:FF:000047">
    <property type="entry name" value="Acetyltransferase, GNAT family"/>
    <property type="match status" value="1"/>
</dbReference>
<proteinExistence type="predicted"/>
<name>A0A1Y1SAY2_9GAMM</name>
<reference evidence="2 3" key="1">
    <citation type="submission" date="2013-04" db="EMBL/GenBank/DDBJ databases">
        <title>Oceanococcus atlanticus 22II-S10r2 Genome Sequencing.</title>
        <authorList>
            <person name="Lai Q."/>
            <person name="Li G."/>
            <person name="Shao Z."/>
        </authorList>
    </citation>
    <scope>NUCLEOTIDE SEQUENCE [LARGE SCALE GENOMIC DNA]</scope>
    <source>
        <strain evidence="2 3">22II-S10r2</strain>
    </source>
</reference>
<dbReference type="GO" id="GO:0008999">
    <property type="term" value="F:protein-N-terminal-alanine acetyltransferase activity"/>
    <property type="evidence" value="ECO:0007669"/>
    <property type="project" value="TreeGrafter"/>
</dbReference>
<dbReference type="RefSeq" id="WP_083563234.1">
    <property type="nucleotide sequence ID" value="NZ_AQQV01000004.1"/>
</dbReference>
<evidence type="ECO:0000313" key="3">
    <source>
        <dbReference type="Proteomes" id="UP000192342"/>
    </source>
</evidence>
<keyword evidence="2" id="KW-0808">Transferase</keyword>
<dbReference type="PANTHER" id="PTHR43441">
    <property type="entry name" value="RIBOSOMAL-PROTEIN-SERINE ACETYLTRANSFERASE"/>
    <property type="match status" value="1"/>
</dbReference>
<dbReference type="InterPro" id="IPR000182">
    <property type="entry name" value="GNAT_dom"/>
</dbReference>
<dbReference type="AlphaFoldDB" id="A0A1Y1SAY2"/>
<dbReference type="Gene3D" id="3.40.630.30">
    <property type="match status" value="1"/>
</dbReference>
<comment type="caution">
    <text evidence="2">The sequence shown here is derived from an EMBL/GenBank/DDBJ whole genome shotgun (WGS) entry which is preliminary data.</text>
</comment>
<dbReference type="InterPro" id="IPR016181">
    <property type="entry name" value="Acyl_CoA_acyltransferase"/>
</dbReference>